<dbReference type="Pfam" id="PF03382">
    <property type="entry name" value="DUF285"/>
    <property type="match status" value="1"/>
</dbReference>
<organism evidence="3 4">
    <name type="scientific">Muriicola jejuensis</name>
    <dbReference type="NCBI Taxonomy" id="504488"/>
    <lineage>
        <taxon>Bacteria</taxon>
        <taxon>Pseudomonadati</taxon>
        <taxon>Bacteroidota</taxon>
        <taxon>Flavobacteriia</taxon>
        <taxon>Flavobacteriales</taxon>
        <taxon>Flavobacteriaceae</taxon>
        <taxon>Muriicola</taxon>
    </lineage>
</organism>
<evidence type="ECO:0000313" key="4">
    <source>
        <dbReference type="Proteomes" id="UP000468443"/>
    </source>
</evidence>
<feature type="region of interest" description="Disordered" evidence="2">
    <location>
        <begin position="298"/>
        <end position="363"/>
    </location>
</feature>
<dbReference type="NCBIfam" id="TIGR02167">
    <property type="entry name" value="Liste_lipo_26"/>
    <property type="match status" value="3"/>
</dbReference>
<dbReference type="Pfam" id="PF02412">
    <property type="entry name" value="TSP_3"/>
    <property type="match status" value="3"/>
</dbReference>
<evidence type="ECO:0000256" key="2">
    <source>
        <dbReference type="SAM" id="MobiDB-lite"/>
    </source>
</evidence>
<evidence type="ECO:0000256" key="1">
    <source>
        <dbReference type="ARBA" id="ARBA00022729"/>
    </source>
</evidence>
<dbReference type="PROSITE" id="PS00018">
    <property type="entry name" value="EF_HAND_1"/>
    <property type="match status" value="1"/>
</dbReference>
<dbReference type="Gene3D" id="4.10.1080.10">
    <property type="entry name" value="TSP type-3 repeat"/>
    <property type="match status" value="2"/>
</dbReference>
<gene>
    <name evidence="3" type="ORF">GWK09_05810</name>
</gene>
<dbReference type="InterPro" id="IPR018247">
    <property type="entry name" value="EF_Hand_1_Ca_BS"/>
</dbReference>
<evidence type="ECO:0000313" key="3">
    <source>
        <dbReference type="EMBL" id="NER10021.1"/>
    </source>
</evidence>
<dbReference type="EMBL" id="JAABOP010000001">
    <property type="protein sequence ID" value="NER10021.1"/>
    <property type="molecule type" value="Genomic_DNA"/>
</dbReference>
<dbReference type="RefSeq" id="WP_163692045.1">
    <property type="nucleotide sequence ID" value="NZ_FXTW01000001.1"/>
</dbReference>
<dbReference type="PROSITE" id="PS51257">
    <property type="entry name" value="PROKAR_LIPOPROTEIN"/>
    <property type="match status" value="1"/>
</dbReference>
<dbReference type="Proteomes" id="UP000468443">
    <property type="component" value="Unassembled WGS sequence"/>
</dbReference>
<dbReference type="AlphaFoldDB" id="A0A6P0U9P8"/>
<keyword evidence="4" id="KW-1185">Reference proteome</keyword>
<dbReference type="InterPro" id="IPR028974">
    <property type="entry name" value="TSP_type-3_rpt"/>
</dbReference>
<comment type="caution">
    <text evidence="3">The sequence shown here is derived from an EMBL/GenBank/DDBJ whole genome shotgun (WGS) entry which is preliminary data.</text>
</comment>
<sequence length="709" mass="77490">MSLQVPKSSLLTILYSILLLISCSKNSEDPNTNPNTPNQSQSFEISGSVSKGSFVAGSSLTFFEIDDELNQTGRSFSTNIDDDFGNYELSATGIAEAYARVTGEGFYWNEVTNENTQNRISLVALSKFNNSINVNILTHMEADRVRYLYLEEGLTFDESKEQALNEILEAFDISSPINLTNAEEFSFVKGDETSKILLVLSAVIQGNRSVSEVSVLLSKLALEFKNNGNIVDQEIIDDIAGQLRFLDKENLIQNVLNKYSRAYPNLTAESFQSSYLDSIKKPNGKFLSDLDLDGITDDIDQCPDSSPGEAVSSTGCAESQLDTDQDGITDDIDQCENTDPGLEVNQQGCAANQRDTDGDGVLDSEDQCPDTIVGSEVNAQGCAADQRDTDGDGVLDSLDLCPGTTWQGDGIDADGCAPDQRDTDGDGVLDSQDQCPGTPIGTEVNATGCDDYIYKDVNGITIKAREYALINDRKIIDGKEYVVVDESTLRQMIASGEDVTLAVTTFVTSMSGLFQNNAEFNLDISNWDVSNVNDMFDMFNGATAFNQPIGVWDVSKVVNMQGMFQNAHSFNQPIGSWNVSNVQYMYIMFERAYSFNQPIDSWNVSNVIGMEAMFGSATSFNQPLNSWDTSSVTSMAFMFIGAESFNQDLSNWNTASVYTMDSMFNGALLFNQNLSSWCVELIQSEPSNFSSNSSLEAANKPIWGTCPGG</sequence>
<dbReference type="GO" id="GO:0005509">
    <property type="term" value="F:calcium ion binding"/>
    <property type="evidence" value="ECO:0007669"/>
    <property type="project" value="InterPro"/>
</dbReference>
<dbReference type="SUPFAM" id="SSF103647">
    <property type="entry name" value="TSP type-3 repeat"/>
    <property type="match status" value="1"/>
</dbReference>
<accession>A0A6P0U9P8</accession>
<dbReference type="InterPro" id="IPR011889">
    <property type="entry name" value="Liste_lipo_26"/>
</dbReference>
<keyword evidence="1" id="KW-0732">Signal</keyword>
<name>A0A6P0U9P8_9FLAO</name>
<dbReference type="GO" id="GO:0007155">
    <property type="term" value="P:cell adhesion"/>
    <property type="evidence" value="ECO:0007669"/>
    <property type="project" value="InterPro"/>
</dbReference>
<proteinExistence type="predicted"/>
<dbReference type="InterPro" id="IPR003367">
    <property type="entry name" value="Thrombospondin_3-like_rpt"/>
</dbReference>
<reference evidence="3 4" key="1">
    <citation type="submission" date="2020-01" db="EMBL/GenBank/DDBJ databases">
        <title>Muriicola jejuensis KCTC 22299.</title>
        <authorList>
            <person name="Wang G."/>
        </authorList>
    </citation>
    <scope>NUCLEOTIDE SEQUENCE [LARGE SCALE GENOMIC DNA]</scope>
    <source>
        <strain evidence="3 4">KCTC 22299</strain>
    </source>
</reference>
<protein>
    <submittedName>
        <fullName evidence="3">BspA family leucine-rich repeat surface protein</fullName>
    </submittedName>
</protein>
<feature type="compositionally biased region" description="Acidic residues" evidence="2">
    <location>
        <begin position="321"/>
        <end position="336"/>
    </location>
</feature>
<dbReference type="InterPro" id="IPR005046">
    <property type="entry name" value="DUF285"/>
</dbReference>